<evidence type="ECO:0008006" key="3">
    <source>
        <dbReference type="Google" id="ProtNLM"/>
    </source>
</evidence>
<reference evidence="2" key="1">
    <citation type="journal article" date="2019" name="Int. J. Syst. Evol. Microbiol.">
        <title>The Global Catalogue of Microorganisms (GCM) 10K type strain sequencing project: providing services to taxonomists for standard genome sequencing and annotation.</title>
        <authorList>
            <consortium name="The Broad Institute Genomics Platform"/>
            <consortium name="The Broad Institute Genome Sequencing Center for Infectious Disease"/>
            <person name="Wu L."/>
            <person name="Ma J."/>
        </authorList>
    </citation>
    <scope>NUCLEOTIDE SEQUENCE [LARGE SCALE GENOMIC DNA]</scope>
    <source>
        <strain evidence="2">CGMCC 1.15922</strain>
    </source>
</reference>
<dbReference type="Pfam" id="PF07087">
    <property type="entry name" value="DUF1353"/>
    <property type="match status" value="1"/>
</dbReference>
<dbReference type="Proteomes" id="UP000626370">
    <property type="component" value="Unassembled WGS sequence"/>
</dbReference>
<organism evidence="1 2">
    <name type="scientific">Thalassotalea profundi</name>
    <dbReference type="NCBI Taxonomy" id="2036687"/>
    <lineage>
        <taxon>Bacteria</taxon>
        <taxon>Pseudomonadati</taxon>
        <taxon>Pseudomonadota</taxon>
        <taxon>Gammaproteobacteria</taxon>
        <taxon>Alteromonadales</taxon>
        <taxon>Colwelliaceae</taxon>
        <taxon>Thalassotalea</taxon>
    </lineage>
</organism>
<evidence type="ECO:0000313" key="2">
    <source>
        <dbReference type="Proteomes" id="UP000626370"/>
    </source>
</evidence>
<keyword evidence="2" id="KW-1185">Reference proteome</keyword>
<sequence>MLIKTNSRFIGEADTRIIKGEKRKVELLNDFAFIDKKGFEWFAPKGSIIDGSSIPFWLWTITGCSPFVGYHRLASIPHDVYCKTREVPHKNVHKMYFEACLLNGMNKIKATAFYNGLKIGAPRW</sequence>
<name>A0ABQ3IL13_9GAMM</name>
<protein>
    <recommendedName>
        <fullName evidence="3">DUF1353 domain-containing protein</fullName>
    </recommendedName>
</protein>
<gene>
    <name evidence="1" type="ORF">GCM10011501_16240</name>
</gene>
<dbReference type="RefSeq" id="WP_189377760.1">
    <property type="nucleotide sequence ID" value="NZ_BNAH01000005.1"/>
</dbReference>
<accession>A0ABQ3IL13</accession>
<comment type="caution">
    <text evidence="1">The sequence shown here is derived from an EMBL/GenBank/DDBJ whole genome shotgun (WGS) entry which is preliminary data.</text>
</comment>
<proteinExistence type="predicted"/>
<dbReference type="InterPro" id="IPR010767">
    <property type="entry name" value="Phage_CGC-2007_Cje0229"/>
</dbReference>
<dbReference type="EMBL" id="BNAH01000005">
    <property type="protein sequence ID" value="GHE87508.1"/>
    <property type="molecule type" value="Genomic_DNA"/>
</dbReference>
<evidence type="ECO:0000313" key="1">
    <source>
        <dbReference type="EMBL" id="GHE87508.1"/>
    </source>
</evidence>